<feature type="compositionally biased region" description="Polar residues" evidence="1">
    <location>
        <begin position="940"/>
        <end position="961"/>
    </location>
</feature>
<feature type="compositionally biased region" description="Polar residues" evidence="1">
    <location>
        <begin position="535"/>
        <end position="556"/>
    </location>
</feature>
<feature type="region of interest" description="Disordered" evidence="1">
    <location>
        <begin position="1367"/>
        <end position="1389"/>
    </location>
</feature>
<reference evidence="2" key="1">
    <citation type="submission" date="2019-11" db="EMBL/GenBank/DDBJ databases">
        <title>Leishmania tarentolae CDS.</title>
        <authorList>
            <person name="Goto Y."/>
            <person name="Yamagishi J."/>
        </authorList>
    </citation>
    <scope>NUCLEOTIDE SEQUENCE [LARGE SCALE GENOMIC DNA]</scope>
    <source>
        <strain evidence="2">Parrot Tar II</strain>
    </source>
</reference>
<sequence>MLGMTPVVGPSAGTVNVQQLADTRAKGDSCFPDAVVLENTRDTQKAALIFFSRRCRRDNACATKRVLAHKTTSAPLPTASTALGMAHSGTEGESVDGKARLKTTMPVVVSSAPPFLTHALTSVPSSIGCMPSSPFASSACASVGSDTDALRVPCTLPSSPPVTSSDDATSWSMMFHTDTRRASPAEAYWVPYDVYLALSAPLLHERTLQDFVATLCCPITLSAEEQLQRVNIDSVFSFLLHGNAVPSPITSAAAQAVPASTSQSPVQSSCLLHWGEHGSPNDNAELICFPLFCVLGAKLCTVSRGTRFISSVHTPKAPIPVRFAMHPAQRGECRGHSGDGSGKATSTHAAVQQAIVVKPGSDAAAASHRHSGGRDYVLLLFTEQLISALPDFPVALLYTTSPTGAVVSAPPAEAATFWDSWQRTPRAVRRNVSYEHIWSVVTLPRLVTMLQRWGVAPAVAMRRLCVRPHNSSTSPLGQSGKPQLLHTTMNVVHPQREEATVAATVPDDVGTLRRLQFSLAELNSCLLESPPSMPKTASPQLERMSNTGSPQHISGISSDSGAAWDFSSSDLGAVPHKGRITPVIRGTEAAVRAPSAPLRRGRRVTAGACGTYGVTTPHSQNAVLNSSDKRHAGDLAHPYNLVGVSGSISAARVDNRSLYGQAHPYDLPLPPPPSAAVSATPSAGRVGFVRSSMLTPLAKRGTPLCNTRPFRFPHVLQPLSWLRLHTPAFLERANGPARATKGGEKAPPPRCPGATKRAITTSNDVHYSHSVGLAHPYEVLASQKPRRLGNRHWRRFSGTGTRPFHQGDDRRGSVVRDVAAELADTFGNVEQMGERQQASAYQRLADNLGDDGTVLSNAAAPAPTPTPPTRNRSRCFLGARQRTEHVNRYLQALVGAAVLRRADPSLTTAGDFLQQQHGTAHRYSTSDHLARAAGATSSCIASGSSGTYKNTKNSLNRSAESGSGGEDMPRRVPVPPPPLQQHQLRLSSLPHANSLLDHQSSIRTPLDTTPCSVTGDAVPAVSRDHAASVSKDRDKKQLCHSNTNGRAEADAALRTPIGAEALANAVANSSSSRGYHSTYATVSALPSEALLPPGQRPLALRVLCERFASCAVATSSEENLPPPLGNDCDSVVDHLTITGASARPLTRSMGGFSAAEGRTSNTRAVSANKNDHRAECGLVTEPVISADLQLHTSALEPTDDAQAVTAPEAARNDGTAAPDTSASAPPVSLGCQPRAASLLSRRMADALADSTLHEGGVSPSFRTPSLLRSTQAAARQSLGGARGVGAAVPPSSDPDSGFLSQWTDTATLLLNLVACVMQSVGRGYAARRDLRKACCRPSSPGECAAISMTIVATAPAVTRLPHHTLVTPDSSLPSSPTASASASPVLPSVHHHRVATAEATEAVSIDRFPGPHRPAASTLMASPIRALATQPSLTEFPTSLRSLISATVVKASTTLSDTHVPARDVSPVVTTTAKSSLQRHNVASQTSPDKISAFLSLTADALHTSPDNLASFSRLRPKQPTCSTDTDTASRKKSLTPTLRHLLAMYGLQRSSTNEDSGTWAPAQSVDVSVSPATSYGRDAAAGAAADAGACASVDAAALFLPMFKYTVSLMHDDVPPVQSSDASCGHEWSSADIHGENHDGEPSGRASGLPRFVGREPPDVFAPPSFLRLSATLKTQSGSEKATPTAFRESTEESVSMMQQQLAGTLSCTVPFLDQALAKGRSVNTTGNNSQRTVSPNEERNSSCRLPSSADEYATLMVGEALLQLQRIGRGYLIRQQCSQSYRERQEKSHDLLHKRACLWTAALLPSATPVEEDAVANGVGGGSTSAGAAVALRGITGLCSASSYPTNDQTHLMVSLLRSTPSMSGASQLLVKLTPGQQCLDSVNGRWFTGPALPSSLLSQAEPELPGPEEVVGIFGVSAQWGDDFSTVAASPGKMTTMVVSPDSAKYIASPSLMSPTRVCSALSSDSPTPMLTSDSLNEPREVVAGCAVDVTVAASGGAQEAGATQAHRGTFPSFAPPTAAVTGSDPNSGDDDIAMASAHVPMLTVLLPSSSAALSVNTNHSERKVQPPTGGAPSPPRPSLLSPASLRVSFSRDSYLPSANPSTLETPVPATVAVAAANSVVDTSIPVAMSASSSKQASLSEGTYLVRSPYRSPSSPFTVQRSPHNDMTSAAVDSNDTGSYLPPRRRFLTALPRADLSPMEGSIVAASGRSARSLNSISSLPFHLSTTATTTSATAQILSTSQSEGMTPQLWVLEGIEGAVMSSDLDSSGDNQSTERRSTTTSSSSSGSDDDDADHDNKGDTFKEDLIHLEGNSERACFVAAEKVLVCEAVSPSALKDLLLLQRIGRGYLCRRHQHFLFMVSISWMEVMLMHRVALGFLTRRRMGLDFFVHRGAQREVAYWERRNRSAVLIQSVVRGFNARQRVKRLQRRVLVHIELLTALEQQNTDE</sequence>
<feature type="compositionally biased region" description="Low complexity" evidence="1">
    <location>
        <begin position="1215"/>
        <end position="1226"/>
    </location>
</feature>
<feature type="compositionally biased region" description="Polar residues" evidence="1">
    <location>
        <begin position="1158"/>
        <end position="1168"/>
    </location>
</feature>
<feature type="region of interest" description="Disordered" evidence="1">
    <location>
        <begin position="1619"/>
        <end position="1649"/>
    </location>
</feature>
<dbReference type="VEuPathDB" id="TriTrypDB:LtaPh_3011900"/>
<keyword evidence="3" id="KW-1185">Reference proteome</keyword>
<feature type="compositionally biased region" description="Basic and acidic residues" evidence="1">
    <location>
        <begin position="1634"/>
        <end position="1643"/>
    </location>
</feature>
<organism evidence="2 3">
    <name type="scientific">Leishmania tarentolae</name>
    <name type="common">Sauroleishmania tarentolae</name>
    <dbReference type="NCBI Taxonomy" id="5689"/>
    <lineage>
        <taxon>Eukaryota</taxon>
        <taxon>Discoba</taxon>
        <taxon>Euglenozoa</taxon>
        <taxon>Kinetoplastea</taxon>
        <taxon>Metakinetoplastina</taxon>
        <taxon>Trypanosomatida</taxon>
        <taxon>Trypanosomatidae</taxon>
        <taxon>Leishmaniinae</taxon>
        <taxon>Leishmania</taxon>
        <taxon>lizard Leishmania</taxon>
    </lineage>
</organism>
<feature type="region of interest" description="Disordered" evidence="1">
    <location>
        <begin position="1002"/>
        <end position="1040"/>
    </location>
</feature>
<dbReference type="PROSITE" id="PS50096">
    <property type="entry name" value="IQ"/>
    <property type="match status" value="3"/>
</dbReference>
<evidence type="ECO:0000256" key="1">
    <source>
        <dbReference type="SAM" id="MobiDB-lite"/>
    </source>
</evidence>
<evidence type="ECO:0000313" key="3">
    <source>
        <dbReference type="Proteomes" id="UP000419144"/>
    </source>
</evidence>
<dbReference type="InterPro" id="IPR000048">
    <property type="entry name" value="IQ_motif_EF-hand-BS"/>
</dbReference>
<feature type="region of interest" description="Disordered" evidence="1">
    <location>
        <begin position="940"/>
        <end position="982"/>
    </location>
</feature>
<feature type="compositionally biased region" description="Polar residues" evidence="1">
    <location>
        <begin position="1723"/>
        <end position="1737"/>
    </location>
</feature>
<feature type="region of interest" description="Disordered" evidence="1">
    <location>
        <begin position="1207"/>
        <end position="1229"/>
    </location>
</feature>
<gene>
    <name evidence="2" type="ORF">LtaPh_3011900</name>
</gene>
<feature type="region of interest" description="Disordered" evidence="1">
    <location>
        <begin position="528"/>
        <end position="556"/>
    </location>
</feature>
<dbReference type="Gene3D" id="1.20.5.190">
    <property type="match status" value="1"/>
</dbReference>
<name>A0A640KM88_LEITA</name>
<accession>A0A640KM88</accession>
<feature type="compositionally biased region" description="Basic and acidic residues" evidence="1">
    <location>
        <begin position="1022"/>
        <end position="1037"/>
    </location>
</feature>
<dbReference type="OrthoDB" id="267670at2759"/>
<protein>
    <submittedName>
        <fullName evidence="2">Uncharacterized protein</fullName>
    </submittedName>
</protein>
<comment type="caution">
    <text evidence="2">The sequence shown here is derived from an EMBL/GenBank/DDBJ whole genome shotgun (WGS) entry which is preliminary data.</text>
</comment>
<dbReference type="Pfam" id="PF00612">
    <property type="entry name" value="IQ"/>
    <property type="match status" value="1"/>
</dbReference>
<dbReference type="CDD" id="cd23767">
    <property type="entry name" value="IQCD"/>
    <property type="match status" value="1"/>
</dbReference>
<feature type="region of interest" description="Disordered" evidence="1">
    <location>
        <begin position="1148"/>
        <end position="1168"/>
    </location>
</feature>
<feature type="region of interest" description="Disordered" evidence="1">
    <location>
        <begin position="2154"/>
        <end position="2181"/>
    </location>
</feature>
<dbReference type="SMART" id="SM00015">
    <property type="entry name" value="IQ"/>
    <property type="match status" value="4"/>
</dbReference>
<dbReference type="Proteomes" id="UP000419144">
    <property type="component" value="Unassembled WGS sequence"/>
</dbReference>
<feature type="compositionally biased region" description="Low complexity" evidence="1">
    <location>
        <begin position="1367"/>
        <end position="1388"/>
    </location>
</feature>
<evidence type="ECO:0000313" key="2">
    <source>
        <dbReference type="EMBL" id="GET90713.1"/>
    </source>
</evidence>
<feature type="region of interest" description="Disordered" evidence="1">
    <location>
        <begin position="2057"/>
        <end position="2086"/>
    </location>
</feature>
<feature type="region of interest" description="Disordered" evidence="1">
    <location>
        <begin position="1514"/>
        <end position="1533"/>
    </location>
</feature>
<feature type="region of interest" description="Disordered" evidence="1">
    <location>
        <begin position="1722"/>
        <end position="1746"/>
    </location>
</feature>
<dbReference type="EMBL" id="BLBS01000043">
    <property type="protein sequence ID" value="GET90713.1"/>
    <property type="molecule type" value="Genomic_DNA"/>
</dbReference>
<feature type="region of interest" description="Disordered" evidence="1">
    <location>
        <begin position="2004"/>
        <end position="2036"/>
    </location>
</feature>
<proteinExistence type="predicted"/>
<feature type="region of interest" description="Disordered" evidence="1">
    <location>
        <begin position="2265"/>
        <end position="2302"/>
    </location>
</feature>
<feature type="compositionally biased region" description="Polar residues" evidence="1">
    <location>
        <begin position="1002"/>
        <end position="1012"/>
    </location>
</feature>